<proteinExistence type="predicted"/>
<gene>
    <name evidence="1" type="ORF">CD529_13585</name>
</gene>
<dbReference type="EMBL" id="AAMKXG010000008">
    <property type="protein sequence ID" value="EDI4194252.1"/>
    <property type="molecule type" value="Genomic_DNA"/>
</dbReference>
<dbReference type="AlphaFoldDB" id="A0A637XUT9"/>
<organism evidence="1">
    <name type="scientific">Salmonella enterica subsp. enterica serovar Bareilly</name>
    <dbReference type="NCBI Taxonomy" id="58096"/>
    <lineage>
        <taxon>Bacteria</taxon>
        <taxon>Pseudomonadati</taxon>
        <taxon>Pseudomonadota</taxon>
        <taxon>Gammaproteobacteria</taxon>
        <taxon>Enterobacterales</taxon>
        <taxon>Enterobacteriaceae</taxon>
        <taxon>Salmonella</taxon>
    </lineage>
</organism>
<protein>
    <submittedName>
        <fullName evidence="1">Uncharacterized protein</fullName>
    </submittedName>
</protein>
<comment type="caution">
    <text evidence="1">The sequence shown here is derived from an EMBL/GenBank/DDBJ whole genome shotgun (WGS) entry which is preliminary data.</text>
</comment>
<name>A0A637XUT9_SALET</name>
<sequence length="68" mass="7727">MNDNRCKPGHRTDSPESKKDTSLFRFSYQPQGCRLNGAFSGIFDGWLAKLKSLVPIDDCSLIAYDYHN</sequence>
<evidence type="ECO:0000313" key="1">
    <source>
        <dbReference type="EMBL" id="EDI4194252.1"/>
    </source>
</evidence>
<reference evidence="1" key="1">
    <citation type="submission" date="2018-07" db="EMBL/GenBank/DDBJ databases">
        <authorList>
            <consortium name="PulseNet: The National Subtyping Network for Foodborne Disease Surveillance"/>
            <person name="Tarr C.L."/>
            <person name="Trees E."/>
            <person name="Katz L.S."/>
            <person name="Carleton-Romer H.A."/>
            <person name="Stroika S."/>
            <person name="Kucerova Z."/>
            <person name="Roache K.F."/>
            <person name="Sabol A.L."/>
            <person name="Besser J."/>
            <person name="Gerner-Smidt P."/>
        </authorList>
    </citation>
    <scope>NUCLEOTIDE SEQUENCE</scope>
    <source>
        <strain evidence="1">PNUSAS014150</strain>
    </source>
</reference>
<accession>A0A637XUT9</accession>